<feature type="signal peptide" evidence="2">
    <location>
        <begin position="1"/>
        <end position="19"/>
    </location>
</feature>
<evidence type="ECO:0008006" key="5">
    <source>
        <dbReference type="Google" id="ProtNLM"/>
    </source>
</evidence>
<dbReference type="Proteomes" id="UP000053890">
    <property type="component" value="Unassembled WGS sequence"/>
</dbReference>
<feature type="compositionally biased region" description="Basic and acidic residues" evidence="1">
    <location>
        <begin position="593"/>
        <end position="613"/>
    </location>
</feature>
<dbReference type="EMBL" id="KQ474075">
    <property type="protein sequence ID" value="KPV76995.1"/>
    <property type="molecule type" value="Genomic_DNA"/>
</dbReference>
<protein>
    <recommendedName>
        <fullName evidence="5">Cell division control protein 14</fullName>
    </recommendedName>
</protein>
<feature type="chain" id="PRO_5008265558" description="Cell division control protein 14" evidence="2">
    <location>
        <begin position="20"/>
        <end position="809"/>
    </location>
</feature>
<dbReference type="GeneID" id="28976551"/>
<dbReference type="AlphaFoldDB" id="A0A194S953"/>
<dbReference type="OMA" id="PEPANDC"/>
<feature type="compositionally biased region" description="Low complexity" evidence="1">
    <location>
        <begin position="754"/>
        <end position="775"/>
    </location>
</feature>
<feature type="compositionally biased region" description="Low complexity" evidence="1">
    <location>
        <begin position="361"/>
        <end position="372"/>
    </location>
</feature>
<evidence type="ECO:0000313" key="4">
    <source>
        <dbReference type="Proteomes" id="UP000053890"/>
    </source>
</evidence>
<dbReference type="Pfam" id="PF08045">
    <property type="entry name" value="CDC14"/>
    <property type="match status" value="2"/>
</dbReference>
<proteinExistence type="predicted"/>
<gene>
    <name evidence="3" type="ORF">RHOBADRAFT_51965</name>
</gene>
<accession>A0A194S953</accession>
<feature type="compositionally biased region" description="Low complexity" evidence="1">
    <location>
        <begin position="704"/>
        <end position="743"/>
    </location>
</feature>
<feature type="compositionally biased region" description="Pro residues" evidence="1">
    <location>
        <begin position="431"/>
        <end position="442"/>
    </location>
</feature>
<reference evidence="3 4" key="1">
    <citation type="journal article" date="2015" name="Front. Microbiol.">
        <title>Genome sequence of the plant growth promoting endophytic yeast Rhodotorula graminis WP1.</title>
        <authorList>
            <person name="Firrincieli A."/>
            <person name="Otillar R."/>
            <person name="Salamov A."/>
            <person name="Schmutz J."/>
            <person name="Khan Z."/>
            <person name="Redman R.S."/>
            <person name="Fleck N.D."/>
            <person name="Lindquist E."/>
            <person name="Grigoriev I.V."/>
            <person name="Doty S.L."/>
        </authorList>
    </citation>
    <scope>NUCLEOTIDE SEQUENCE [LARGE SCALE GENOMIC DNA]</scope>
    <source>
        <strain evidence="3 4">WP1</strain>
    </source>
</reference>
<evidence type="ECO:0000313" key="3">
    <source>
        <dbReference type="EMBL" id="KPV76995.1"/>
    </source>
</evidence>
<feature type="compositionally biased region" description="Low complexity" evidence="1">
    <location>
        <begin position="573"/>
        <end position="590"/>
    </location>
</feature>
<feature type="region of interest" description="Disordered" evidence="1">
    <location>
        <begin position="310"/>
        <end position="779"/>
    </location>
</feature>
<keyword evidence="2" id="KW-0732">Signal</keyword>
<feature type="compositionally biased region" description="Low complexity" evidence="1">
    <location>
        <begin position="496"/>
        <end position="516"/>
    </location>
</feature>
<dbReference type="OrthoDB" id="2527526at2759"/>
<sequence length="809" mass="83644">MTATSLRLALVAIIDDLLTLNSTDHHTAQALDRLEGVLHPLALADPSSSNKLDRFLDTQDSLDLNLTTVLLQHLARSLGPNHQDSLLVWSNWTRSLRLVQGLLLLHPPSQRLFARRSSFEYLLAILDLARTALPPASPSLASTSTSNPAPLPFPSPVLFPPTPLSSPRLSSQRAPPPPDPRALAATHLALAALDVVLCALVDRPANVRVFEDLDGLAHLVRVLKDKAVAQPVRIKVIELLYFYLLPEANPTSTSSAPDPALASSTSGASALDERILGICGPSGAGASASDATAEALPRLFAETAASFVPQTPTRQRVRRTSSSSAAAASFEPTLSTPRSAIERTPSRAASSATEREPPSPSLSASRSAISAPTTPRALRHQRSQSLTSLRDVGVVGGGERRGAAGPLESPGRLSRYLPPPPASPRAGAPARPAPPPPRPPSPRALHEPRPPRARHSTPSSTTCSSSSSSTATTTTATNLPEPANDCYAFPDPPTASAPSTPRARAQPPSRPSAALEPLPPPQQQQQQPVPSPRRPAQAHRRAQSMLDIVGLGRAPSTSTSGARPPPPPPGPAPRRSSSSSAAAAREPSGPLVERTRAERDARRERERERERHGAMLPPPVPSSASAARPGHVRARSSASSTGTGASTGAVQAAVERLERRASVDEAAVAGRARGRLGSGSSSSSRAGGRGPGAGVGVGVGARAGSGAARAGYDVGSSGSSASAGSARSASTAATTAAYSSSGTEGSGGSAGHWRAGSRPSAASSSSRRPALAAASTRTELEKKELLRRVMPNVDALEDRFRAMGLGLAP</sequence>
<evidence type="ECO:0000256" key="1">
    <source>
        <dbReference type="SAM" id="MobiDB-lite"/>
    </source>
</evidence>
<dbReference type="PANTHER" id="PTHR34065:SF1">
    <property type="entry name" value="CELL DIVISION CONTROL PROTEIN 14"/>
    <property type="match status" value="1"/>
</dbReference>
<keyword evidence="4" id="KW-1185">Reference proteome</keyword>
<dbReference type="STRING" id="578459.A0A194S953"/>
<dbReference type="RefSeq" id="XP_018273044.1">
    <property type="nucleotide sequence ID" value="XM_018416103.1"/>
</dbReference>
<feature type="compositionally biased region" description="Low complexity" evidence="1">
    <location>
        <begin position="310"/>
        <end position="329"/>
    </location>
</feature>
<feature type="compositionally biased region" description="Low complexity" evidence="1">
    <location>
        <begin position="636"/>
        <end position="649"/>
    </location>
</feature>
<dbReference type="InterPro" id="IPR012535">
    <property type="entry name" value="Cell_div_Cdc14"/>
</dbReference>
<feature type="compositionally biased region" description="Gly residues" evidence="1">
    <location>
        <begin position="687"/>
        <end position="703"/>
    </location>
</feature>
<feature type="compositionally biased region" description="Pro residues" evidence="1">
    <location>
        <begin position="563"/>
        <end position="572"/>
    </location>
</feature>
<organism evidence="3 4">
    <name type="scientific">Rhodotorula graminis (strain WP1)</name>
    <dbReference type="NCBI Taxonomy" id="578459"/>
    <lineage>
        <taxon>Eukaryota</taxon>
        <taxon>Fungi</taxon>
        <taxon>Dikarya</taxon>
        <taxon>Basidiomycota</taxon>
        <taxon>Pucciniomycotina</taxon>
        <taxon>Microbotryomycetes</taxon>
        <taxon>Sporidiobolales</taxon>
        <taxon>Sporidiobolaceae</taxon>
        <taxon>Rhodotorula</taxon>
    </lineage>
</organism>
<name>A0A194S953_RHOGW</name>
<dbReference type="PANTHER" id="PTHR34065">
    <property type="entry name" value="CELL DIVISION CONTROL PROTEIN 14"/>
    <property type="match status" value="1"/>
</dbReference>
<feature type="compositionally biased region" description="Low complexity" evidence="1">
    <location>
        <begin position="456"/>
        <end position="477"/>
    </location>
</feature>
<evidence type="ECO:0000256" key="2">
    <source>
        <dbReference type="SAM" id="SignalP"/>
    </source>
</evidence>